<evidence type="ECO:0000313" key="2">
    <source>
        <dbReference type="EMBL" id="MFE9606120.1"/>
    </source>
</evidence>
<keyword evidence="1" id="KW-0732">Signal</keyword>
<feature type="chain" id="PRO_5046009151" evidence="1">
    <location>
        <begin position="30"/>
        <end position="172"/>
    </location>
</feature>
<gene>
    <name evidence="2" type="ORF">ACFYNQ_47240</name>
</gene>
<keyword evidence="3" id="KW-1185">Reference proteome</keyword>
<comment type="caution">
    <text evidence="2">The sequence shown here is derived from an EMBL/GenBank/DDBJ whole genome shotgun (WGS) entry which is preliminary data.</text>
</comment>
<reference evidence="2 3" key="1">
    <citation type="submission" date="2024-10" db="EMBL/GenBank/DDBJ databases">
        <title>The Natural Products Discovery Center: Release of the First 8490 Sequenced Strains for Exploring Actinobacteria Biosynthetic Diversity.</title>
        <authorList>
            <person name="Kalkreuter E."/>
            <person name="Kautsar S.A."/>
            <person name="Yang D."/>
            <person name="Bader C.D."/>
            <person name="Teijaro C.N."/>
            <person name="Fluegel L."/>
            <person name="Davis C.M."/>
            <person name="Simpson J.R."/>
            <person name="Lauterbach L."/>
            <person name="Steele A.D."/>
            <person name="Gui C."/>
            <person name="Meng S."/>
            <person name="Li G."/>
            <person name="Viehrig K."/>
            <person name="Ye F."/>
            <person name="Su P."/>
            <person name="Kiefer A.F."/>
            <person name="Nichols A."/>
            <person name="Cepeda A.J."/>
            <person name="Yan W."/>
            <person name="Fan B."/>
            <person name="Jiang Y."/>
            <person name="Adhikari A."/>
            <person name="Zheng C.-J."/>
            <person name="Schuster L."/>
            <person name="Cowan T.M."/>
            <person name="Smanski M.J."/>
            <person name="Chevrette M.G."/>
            <person name="De Carvalho L.P.S."/>
            <person name="Shen B."/>
        </authorList>
    </citation>
    <scope>NUCLEOTIDE SEQUENCE [LARGE SCALE GENOMIC DNA]</scope>
    <source>
        <strain evidence="2 3">NPDC006488</strain>
    </source>
</reference>
<evidence type="ECO:0000256" key="1">
    <source>
        <dbReference type="SAM" id="SignalP"/>
    </source>
</evidence>
<sequence length="172" mass="18068">MRLTRTAVATAAAAAAVVATITAAPPASAATSYVHNDCTSTDTSHPTHCFRIQFNSRSETTQQSDSGCLATRHSRSNDDGYSPNGASFITFVFGAFPSDAYGGMPTPCDARGSGQGVYHHAASAWNQDPYAGYTVYANTGYSGTSKYYPKADGIARNLSSGLKNHNGSHKRS</sequence>
<proteinExistence type="predicted"/>
<protein>
    <submittedName>
        <fullName evidence="2">Uncharacterized protein</fullName>
    </submittedName>
</protein>
<name>A0ABW6MJ02_9ACTN</name>
<dbReference type="Proteomes" id="UP001601303">
    <property type="component" value="Unassembled WGS sequence"/>
</dbReference>
<organism evidence="2 3">
    <name type="scientific">Streptomyces hokutonensis</name>
    <dbReference type="NCBI Taxonomy" id="1306990"/>
    <lineage>
        <taxon>Bacteria</taxon>
        <taxon>Bacillati</taxon>
        <taxon>Actinomycetota</taxon>
        <taxon>Actinomycetes</taxon>
        <taxon>Kitasatosporales</taxon>
        <taxon>Streptomycetaceae</taxon>
        <taxon>Streptomyces</taxon>
    </lineage>
</organism>
<evidence type="ECO:0000313" key="3">
    <source>
        <dbReference type="Proteomes" id="UP001601303"/>
    </source>
</evidence>
<feature type="signal peptide" evidence="1">
    <location>
        <begin position="1"/>
        <end position="29"/>
    </location>
</feature>
<accession>A0ABW6MJ02</accession>
<dbReference type="EMBL" id="JBIAHM010000023">
    <property type="protein sequence ID" value="MFE9606120.1"/>
    <property type="molecule type" value="Genomic_DNA"/>
</dbReference>
<dbReference type="RefSeq" id="WP_388114818.1">
    <property type="nucleotide sequence ID" value="NZ_JBIAHM010000023.1"/>
</dbReference>